<name>A0ABV5E6M9_9ACTN</name>
<protein>
    <submittedName>
        <fullName evidence="2">Uncharacterized protein</fullName>
    </submittedName>
</protein>
<evidence type="ECO:0000313" key="2">
    <source>
        <dbReference type="EMBL" id="MFB8772494.1"/>
    </source>
</evidence>
<sequence length="82" mass="9529">MSRADREAAARRIMVGTPPRTARELYPDAVRRGTRILRRRRTTRRLLWLLLCAALLAFTVWALVAEPWTRPPSETTPTLTDW</sequence>
<accession>A0ABV5E6M9</accession>
<keyword evidence="1" id="KW-0472">Membrane</keyword>
<keyword evidence="3" id="KW-1185">Reference proteome</keyword>
<evidence type="ECO:0000313" key="3">
    <source>
        <dbReference type="Proteomes" id="UP001585080"/>
    </source>
</evidence>
<comment type="caution">
    <text evidence="2">The sequence shown here is derived from an EMBL/GenBank/DDBJ whole genome shotgun (WGS) entry which is preliminary data.</text>
</comment>
<keyword evidence="1" id="KW-1133">Transmembrane helix</keyword>
<organism evidence="2 3">
    <name type="scientific">Streptomyces broussonetiae</name>
    <dbReference type="NCBI Taxonomy" id="2686304"/>
    <lineage>
        <taxon>Bacteria</taxon>
        <taxon>Bacillati</taxon>
        <taxon>Actinomycetota</taxon>
        <taxon>Actinomycetes</taxon>
        <taxon>Kitasatosporales</taxon>
        <taxon>Streptomycetaceae</taxon>
        <taxon>Streptomyces</taxon>
    </lineage>
</organism>
<keyword evidence="1" id="KW-0812">Transmembrane</keyword>
<dbReference type="RefSeq" id="WP_376731436.1">
    <property type="nucleotide sequence ID" value="NZ_JAYMRP010000004.1"/>
</dbReference>
<gene>
    <name evidence="2" type="ORF">VSS16_07055</name>
</gene>
<dbReference type="EMBL" id="JAYMRP010000004">
    <property type="protein sequence ID" value="MFB8772494.1"/>
    <property type="molecule type" value="Genomic_DNA"/>
</dbReference>
<feature type="transmembrane region" description="Helical" evidence="1">
    <location>
        <begin position="46"/>
        <end position="64"/>
    </location>
</feature>
<dbReference type="Proteomes" id="UP001585080">
    <property type="component" value="Unassembled WGS sequence"/>
</dbReference>
<proteinExistence type="predicted"/>
<reference evidence="2 3" key="1">
    <citation type="submission" date="2024-01" db="EMBL/GenBank/DDBJ databases">
        <title>Genome mining of biosynthetic gene clusters to explore secondary metabolites of Streptomyces sp.</title>
        <authorList>
            <person name="Baig A."/>
            <person name="Ajitkumar Shintre N."/>
            <person name="Kumar H."/>
            <person name="Anbarasu A."/>
            <person name="Ramaiah S."/>
        </authorList>
    </citation>
    <scope>NUCLEOTIDE SEQUENCE [LARGE SCALE GENOMIC DNA]</scope>
    <source>
        <strain evidence="2 3">A57</strain>
    </source>
</reference>
<evidence type="ECO:0000256" key="1">
    <source>
        <dbReference type="SAM" id="Phobius"/>
    </source>
</evidence>